<evidence type="ECO:0000313" key="2">
    <source>
        <dbReference type="Proteomes" id="UP001634394"/>
    </source>
</evidence>
<sequence length="216" mass="24644">MDETTYRETDSEKIIPMVRVMQDATEICHLAHIARLWAREAEIRERYSLTFAEKVISQASSSLSVATSLERTSRIVASLASDLAARTKVGSDMCDDDNVFVDRNMDETYSIFEQFRHARDNDMYIIGNDLVKPDDNIGDKEDSLLSKSPNFTETFPKYTASNLGAEFDSLSALAPIWEQSDDFTWAYRPNKTDKWQEAKNIKKLQMNMDSITISVD</sequence>
<keyword evidence="2" id="KW-1185">Reference proteome</keyword>
<proteinExistence type="predicted"/>
<comment type="caution">
    <text evidence="1">The sequence shown here is derived from an EMBL/GenBank/DDBJ whole genome shotgun (WGS) entry which is preliminary data.</text>
</comment>
<dbReference type="Proteomes" id="UP001634394">
    <property type="component" value="Unassembled WGS sequence"/>
</dbReference>
<reference evidence="1 2" key="1">
    <citation type="submission" date="2024-11" db="EMBL/GenBank/DDBJ databases">
        <title>Chromosome-level genome assembly of the freshwater bivalve Anodonta woodiana.</title>
        <authorList>
            <person name="Chen X."/>
        </authorList>
    </citation>
    <scope>NUCLEOTIDE SEQUENCE [LARGE SCALE GENOMIC DNA]</scope>
    <source>
        <strain evidence="1">MN2024</strain>
        <tissue evidence="1">Gills</tissue>
    </source>
</reference>
<gene>
    <name evidence="1" type="ORF">ACJMK2_012791</name>
</gene>
<name>A0ABD3VCC9_SINWO</name>
<evidence type="ECO:0000313" key="1">
    <source>
        <dbReference type="EMBL" id="KAL3858187.1"/>
    </source>
</evidence>
<accession>A0ABD3VCC9</accession>
<dbReference type="AlphaFoldDB" id="A0ABD3VCC9"/>
<organism evidence="1 2">
    <name type="scientific">Sinanodonta woodiana</name>
    <name type="common">Chinese pond mussel</name>
    <name type="synonym">Anodonta woodiana</name>
    <dbReference type="NCBI Taxonomy" id="1069815"/>
    <lineage>
        <taxon>Eukaryota</taxon>
        <taxon>Metazoa</taxon>
        <taxon>Spiralia</taxon>
        <taxon>Lophotrochozoa</taxon>
        <taxon>Mollusca</taxon>
        <taxon>Bivalvia</taxon>
        <taxon>Autobranchia</taxon>
        <taxon>Heteroconchia</taxon>
        <taxon>Palaeoheterodonta</taxon>
        <taxon>Unionida</taxon>
        <taxon>Unionoidea</taxon>
        <taxon>Unionidae</taxon>
        <taxon>Unioninae</taxon>
        <taxon>Sinanodonta</taxon>
    </lineage>
</organism>
<dbReference type="EMBL" id="JBJQND010000013">
    <property type="protein sequence ID" value="KAL3858187.1"/>
    <property type="molecule type" value="Genomic_DNA"/>
</dbReference>
<protein>
    <submittedName>
        <fullName evidence="1">Uncharacterized protein</fullName>
    </submittedName>
</protein>